<dbReference type="EMBL" id="OC864436">
    <property type="protein sequence ID" value="CAD7631699.1"/>
    <property type="molecule type" value="Genomic_DNA"/>
</dbReference>
<dbReference type="AlphaFoldDB" id="A0A7R9KYB6"/>
<dbReference type="EMBL" id="CAJPIZ010009861">
    <property type="protein sequence ID" value="CAG2112129.1"/>
    <property type="molecule type" value="Genomic_DNA"/>
</dbReference>
<organism evidence="6">
    <name type="scientific">Medioppia subpectinata</name>
    <dbReference type="NCBI Taxonomy" id="1979941"/>
    <lineage>
        <taxon>Eukaryota</taxon>
        <taxon>Metazoa</taxon>
        <taxon>Ecdysozoa</taxon>
        <taxon>Arthropoda</taxon>
        <taxon>Chelicerata</taxon>
        <taxon>Arachnida</taxon>
        <taxon>Acari</taxon>
        <taxon>Acariformes</taxon>
        <taxon>Sarcoptiformes</taxon>
        <taxon>Oribatida</taxon>
        <taxon>Brachypylina</taxon>
        <taxon>Oppioidea</taxon>
        <taxon>Oppiidae</taxon>
        <taxon>Medioppia</taxon>
    </lineage>
</organism>
<dbReference type="OrthoDB" id="5984008at2759"/>
<dbReference type="Gene3D" id="3.40.50.2300">
    <property type="match status" value="2"/>
</dbReference>
<feature type="domain" description="Receptor ligand binding region" evidence="5">
    <location>
        <begin position="18"/>
        <end position="182"/>
    </location>
</feature>
<evidence type="ECO:0000256" key="3">
    <source>
        <dbReference type="ARBA" id="ARBA00022989"/>
    </source>
</evidence>
<gene>
    <name evidence="6" type="ORF">OSB1V03_LOCUS12108</name>
</gene>
<evidence type="ECO:0000256" key="2">
    <source>
        <dbReference type="ARBA" id="ARBA00022692"/>
    </source>
</evidence>
<proteinExistence type="predicted"/>
<feature type="non-terminal residue" evidence="6">
    <location>
        <position position="189"/>
    </location>
</feature>
<reference evidence="6" key="1">
    <citation type="submission" date="2020-11" db="EMBL/GenBank/DDBJ databases">
        <authorList>
            <person name="Tran Van P."/>
        </authorList>
    </citation>
    <scope>NUCLEOTIDE SEQUENCE</scope>
</reference>
<evidence type="ECO:0000313" key="6">
    <source>
        <dbReference type="EMBL" id="CAD7631699.1"/>
    </source>
</evidence>
<dbReference type="SUPFAM" id="SSF53822">
    <property type="entry name" value="Periplasmic binding protein-like I"/>
    <property type="match status" value="1"/>
</dbReference>
<evidence type="ECO:0000259" key="5">
    <source>
        <dbReference type="Pfam" id="PF01094"/>
    </source>
</evidence>
<protein>
    <recommendedName>
        <fullName evidence="5">Receptor ligand binding region domain-containing protein</fullName>
    </recommendedName>
</protein>
<dbReference type="InterPro" id="IPR028082">
    <property type="entry name" value="Peripla_BP_I"/>
</dbReference>
<comment type="subcellular location">
    <subcellularLocation>
        <location evidence="1">Membrane</location>
    </subcellularLocation>
</comment>
<evidence type="ECO:0000256" key="1">
    <source>
        <dbReference type="ARBA" id="ARBA00004370"/>
    </source>
</evidence>
<keyword evidence="4" id="KW-0472">Membrane</keyword>
<dbReference type="GO" id="GO:0016020">
    <property type="term" value="C:membrane"/>
    <property type="evidence" value="ECO:0007669"/>
    <property type="project" value="UniProtKB-SubCell"/>
</dbReference>
<evidence type="ECO:0000313" key="7">
    <source>
        <dbReference type="Proteomes" id="UP000759131"/>
    </source>
</evidence>
<sequence length="189" mass="21434">MLFNILDICTVKKNNRLEIKEELQELSLSEARVILLYSTKEEAQEIIAAAEELKMTGKNYMWIVTQSVLGGAADYAPGEFPPGMLGVHFNTTHQRLLDEIERAVTIFGHGLELFVNDARNLNLSLSPNLSCNGSAETRWSRGDIFFNYLRNISVKTKYGRPNLEFNADGTLKYVELDIMNLNNIGMWDK</sequence>
<keyword evidence="7" id="KW-1185">Reference proteome</keyword>
<dbReference type="Pfam" id="PF01094">
    <property type="entry name" value="ANF_receptor"/>
    <property type="match status" value="1"/>
</dbReference>
<dbReference type="Proteomes" id="UP000759131">
    <property type="component" value="Unassembled WGS sequence"/>
</dbReference>
<keyword evidence="3" id="KW-1133">Transmembrane helix</keyword>
<dbReference type="InterPro" id="IPR001828">
    <property type="entry name" value="ANF_lig-bd_rcpt"/>
</dbReference>
<accession>A0A7R9KYB6</accession>
<evidence type="ECO:0000256" key="4">
    <source>
        <dbReference type="ARBA" id="ARBA00023136"/>
    </source>
</evidence>
<keyword evidence="2" id="KW-0812">Transmembrane</keyword>
<name>A0A7R9KYB6_9ACAR</name>